<organism evidence="2 3">
    <name type="scientific">Malassezia obtusa</name>
    <dbReference type="NCBI Taxonomy" id="76774"/>
    <lineage>
        <taxon>Eukaryota</taxon>
        <taxon>Fungi</taxon>
        <taxon>Dikarya</taxon>
        <taxon>Basidiomycota</taxon>
        <taxon>Ustilaginomycotina</taxon>
        <taxon>Malasseziomycetes</taxon>
        <taxon>Malasseziales</taxon>
        <taxon>Malasseziaceae</taxon>
        <taxon>Malassezia</taxon>
    </lineage>
</organism>
<feature type="region of interest" description="Disordered" evidence="1">
    <location>
        <begin position="53"/>
        <end position="89"/>
    </location>
</feature>
<dbReference type="GO" id="GO:0019005">
    <property type="term" value="C:SCF ubiquitin ligase complex"/>
    <property type="evidence" value="ECO:0007669"/>
    <property type="project" value="TreeGrafter"/>
</dbReference>
<dbReference type="GO" id="GO:0031146">
    <property type="term" value="P:SCF-dependent proteasomal ubiquitin-dependent protein catabolic process"/>
    <property type="evidence" value="ECO:0007669"/>
    <property type="project" value="TreeGrafter"/>
</dbReference>
<reference evidence="2" key="1">
    <citation type="submission" date="2023-03" db="EMBL/GenBank/DDBJ databases">
        <title>Mating type loci evolution in Malassezia.</title>
        <authorList>
            <person name="Coelho M.A."/>
        </authorList>
    </citation>
    <scope>NUCLEOTIDE SEQUENCE</scope>
    <source>
        <strain evidence="2">CBS 7876</strain>
    </source>
</reference>
<accession>A0AAF0DZW7</accession>
<dbReference type="InterPro" id="IPR032675">
    <property type="entry name" value="LRR_dom_sf"/>
</dbReference>
<name>A0AAF0DZW7_9BASI</name>
<dbReference type="Proteomes" id="UP001214603">
    <property type="component" value="Chromosome 3"/>
</dbReference>
<evidence type="ECO:0008006" key="4">
    <source>
        <dbReference type="Google" id="ProtNLM"/>
    </source>
</evidence>
<dbReference type="Gene3D" id="3.80.10.10">
    <property type="entry name" value="Ribonuclease Inhibitor"/>
    <property type="match status" value="2"/>
</dbReference>
<protein>
    <recommendedName>
        <fullName evidence="4">RNI-like protein</fullName>
    </recommendedName>
</protein>
<dbReference type="SUPFAM" id="SSF52047">
    <property type="entry name" value="RNI-like"/>
    <property type="match status" value="1"/>
</dbReference>
<evidence type="ECO:0000313" key="2">
    <source>
        <dbReference type="EMBL" id="WFD03069.1"/>
    </source>
</evidence>
<evidence type="ECO:0000256" key="1">
    <source>
        <dbReference type="SAM" id="MobiDB-lite"/>
    </source>
</evidence>
<proteinExistence type="predicted"/>
<sequence>MSPFPPTYTEHVSRRDVLQPAQAGMPTLRDIALRVAGAHFSTHILPTPEVLEQLQGATKRPPRAPRKRRREDDDYTPDEDVEERPAPRRTTGLNYTQALWWSDMNRDLLKHLPPALVNDLFDAVCLYSPMSLTKDVLATYFLPHVAPEKARGTAGAEVPPLPLDARVRLRIFFPASLPLFSQDPKTAALLLSVLAGALALSPSAARLTAPIESLDLHGLTRLQNASLVRLIRAPPSVPNALPTPWHLRRVTLPGCVAIGDAAVTALVRASGATLEHVDLAMTSVSTASVREIGAACARLRVLRVAWCENFTESTFSEAVSTCVAECAHATPARIPFQRLEEVDVAHTSVGDVAIGGLLRLCGTQLRALDVGYTGVGEGGSLDMLCLGLGLAGDGTPGATRLEHIGLAGLCLHSASLVSLLTRLLLPGGALCSVDVDDCVEYARRQQTNLPGRQGVTGATLHTLVAHVADAAHRRGVPFRRFSARGDKRRAAVPGHWALRGAPSATLGTTLFRLLTRCEVRGWLTQYVALNGLQLDAYDLTEPHEGPSRVRTLHLAGTGLRDDALDALAPWTGALEALYLDDTQITPEALDRLVDRNPRLALVSLSQCRGIPRGE</sequence>
<dbReference type="EMBL" id="CP119936">
    <property type="protein sequence ID" value="WFD03069.1"/>
    <property type="molecule type" value="Genomic_DNA"/>
</dbReference>
<feature type="compositionally biased region" description="Basic residues" evidence="1">
    <location>
        <begin position="60"/>
        <end position="69"/>
    </location>
</feature>
<gene>
    <name evidence="2" type="ORF">MOBT1_001758</name>
</gene>
<evidence type="ECO:0000313" key="3">
    <source>
        <dbReference type="Proteomes" id="UP001214603"/>
    </source>
</evidence>
<keyword evidence="3" id="KW-1185">Reference proteome</keyword>
<feature type="compositionally biased region" description="Acidic residues" evidence="1">
    <location>
        <begin position="73"/>
        <end position="82"/>
    </location>
</feature>
<dbReference type="PANTHER" id="PTHR13318">
    <property type="entry name" value="PARTNER OF PAIRED, ISOFORM B-RELATED"/>
    <property type="match status" value="1"/>
</dbReference>
<dbReference type="AlphaFoldDB" id="A0AAF0DZW7"/>